<evidence type="ECO:0000259" key="7">
    <source>
        <dbReference type="Pfam" id="PF17917"/>
    </source>
</evidence>
<proteinExistence type="predicted"/>
<dbReference type="GO" id="GO:0003964">
    <property type="term" value="F:RNA-directed DNA polymerase activity"/>
    <property type="evidence" value="ECO:0007669"/>
    <property type="project" value="UniProtKB-KW"/>
</dbReference>
<comment type="caution">
    <text evidence="8">The sequence shown here is derived from an EMBL/GenBank/DDBJ whole genome shotgun (WGS) entry which is preliminary data.</text>
</comment>
<keyword evidence="5" id="KW-0378">Hydrolase</keyword>
<keyword evidence="3" id="KW-0540">Nuclease</keyword>
<dbReference type="GO" id="GO:0004519">
    <property type="term" value="F:endonuclease activity"/>
    <property type="evidence" value="ECO:0007669"/>
    <property type="project" value="UniProtKB-KW"/>
</dbReference>
<evidence type="ECO:0000256" key="3">
    <source>
        <dbReference type="ARBA" id="ARBA00022722"/>
    </source>
</evidence>
<dbReference type="EMBL" id="NCKW01016980">
    <property type="protein sequence ID" value="POM59931.1"/>
    <property type="molecule type" value="Genomic_DNA"/>
</dbReference>
<gene>
    <name evidence="8" type="ORF">PHPALM_31272</name>
</gene>
<dbReference type="GO" id="GO:0016787">
    <property type="term" value="F:hydrolase activity"/>
    <property type="evidence" value="ECO:0007669"/>
    <property type="project" value="UniProtKB-KW"/>
</dbReference>
<evidence type="ECO:0000313" key="9">
    <source>
        <dbReference type="Proteomes" id="UP000237271"/>
    </source>
</evidence>
<evidence type="ECO:0000256" key="4">
    <source>
        <dbReference type="ARBA" id="ARBA00022759"/>
    </source>
</evidence>
<dbReference type="AlphaFoldDB" id="A0A2P4X303"/>
<keyword evidence="4" id="KW-0255">Endonuclease</keyword>
<evidence type="ECO:0000256" key="2">
    <source>
        <dbReference type="ARBA" id="ARBA00022695"/>
    </source>
</evidence>
<dbReference type="InterPro" id="IPR041373">
    <property type="entry name" value="RT_RNaseH"/>
</dbReference>
<sequence length="101" mass="11848">MCQFWLCRARRNLLASSVVTLYNRLGREHVISFQSRQLKTAERDYPVHDKELLAMKNALTVTNSPHLSQRMAMWLSFLTEYNFRVGYKPSKLNMLVDALAR</sequence>
<dbReference type="Proteomes" id="UP000237271">
    <property type="component" value="Unassembled WGS sequence"/>
</dbReference>
<keyword evidence="2" id="KW-0548">Nucleotidyltransferase</keyword>
<keyword evidence="6" id="KW-0695">RNA-directed DNA polymerase</keyword>
<feature type="domain" description="Reverse transcriptase RNase H-like" evidence="7">
    <location>
        <begin position="21"/>
        <end position="60"/>
    </location>
</feature>
<name>A0A2P4X303_9STRA</name>
<evidence type="ECO:0000256" key="1">
    <source>
        <dbReference type="ARBA" id="ARBA00022679"/>
    </source>
</evidence>
<keyword evidence="1" id="KW-0808">Transferase</keyword>
<evidence type="ECO:0000256" key="6">
    <source>
        <dbReference type="ARBA" id="ARBA00022918"/>
    </source>
</evidence>
<protein>
    <submittedName>
        <fullName evidence="8">Pol protein</fullName>
    </submittedName>
</protein>
<accession>A0A2P4X303</accession>
<dbReference type="PANTHER" id="PTHR34072">
    <property type="entry name" value="ENZYMATIC POLYPROTEIN-RELATED"/>
    <property type="match status" value="1"/>
</dbReference>
<reference evidence="8 9" key="1">
    <citation type="journal article" date="2017" name="Genome Biol. Evol.">
        <title>Phytophthora megakarya and P. palmivora, closely related causal agents of cacao black pod rot, underwent increases in genome sizes and gene numbers by different mechanisms.</title>
        <authorList>
            <person name="Ali S.S."/>
            <person name="Shao J."/>
            <person name="Lary D.J."/>
            <person name="Kronmiller B."/>
            <person name="Shen D."/>
            <person name="Strem M.D."/>
            <person name="Amoako-Attah I."/>
            <person name="Akrofi A.Y."/>
            <person name="Begoude B.A."/>
            <person name="Ten Hoopen G.M."/>
            <person name="Coulibaly K."/>
            <person name="Kebe B.I."/>
            <person name="Melnick R.L."/>
            <person name="Guiltinan M.J."/>
            <person name="Tyler B.M."/>
            <person name="Meinhardt L.W."/>
            <person name="Bailey B.A."/>
        </authorList>
    </citation>
    <scope>NUCLEOTIDE SEQUENCE [LARGE SCALE GENOMIC DNA]</scope>
    <source>
        <strain evidence="9">sbr112.9</strain>
    </source>
</reference>
<dbReference type="SUPFAM" id="SSF56672">
    <property type="entry name" value="DNA/RNA polymerases"/>
    <property type="match status" value="1"/>
</dbReference>
<dbReference type="InterPro" id="IPR043502">
    <property type="entry name" value="DNA/RNA_pol_sf"/>
</dbReference>
<dbReference type="Pfam" id="PF17917">
    <property type="entry name" value="RT_RNaseH"/>
    <property type="match status" value="1"/>
</dbReference>
<organism evidence="8 9">
    <name type="scientific">Phytophthora palmivora</name>
    <dbReference type="NCBI Taxonomy" id="4796"/>
    <lineage>
        <taxon>Eukaryota</taxon>
        <taxon>Sar</taxon>
        <taxon>Stramenopiles</taxon>
        <taxon>Oomycota</taxon>
        <taxon>Peronosporomycetes</taxon>
        <taxon>Peronosporales</taxon>
        <taxon>Peronosporaceae</taxon>
        <taxon>Phytophthora</taxon>
    </lineage>
</organism>
<evidence type="ECO:0000256" key="5">
    <source>
        <dbReference type="ARBA" id="ARBA00022801"/>
    </source>
</evidence>
<dbReference type="PANTHER" id="PTHR34072:SF56">
    <property type="entry name" value="REVERSE TRANSCRIPTASE_RETROTRANSPOSON-DERIVED PROTEIN RNASE H-LIKE DOMAIN-CONTAINING PROTEIN"/>
    <property type="match status" value="1"/>
</dbReference>
<keyword evidence="9" id="KW-1185">Reference proteome</keyword>
<dbReference type="OrthoDB" id="102856at2759"/>
<evidence type="ECO:0000313" key="8">
    <source>
        <dbReference type="EMBL" id="POM59931.1"/>
    </source>
</evidence>